<sequence length="146" mass="15134">MTRDRSGAAALDFAIVSLPLFLFLFGVAEFSRAIWIEEALQNTASDVARCAGLPVQGGSYPCAASGATTYSSSLTTTRARYTAGKWGVSLAGQDLTLATTNACPGMPTGATYVSVSLSYPFSTVAKSLIPALTSKTLTAQACFPMS</sequence>
<dbReference type="Pfam" id="PF07811">
    <property type="entry name" value="TadE"/>
    <property type="match status" value="1"/>
</dbReference>
<keyword evidence="4" id="KW-1185">Reference proteome</keyword>
<feature type="domain" description="TadE-like" evidence="2">
    <location>
        <begin position="7"/>
        <end position="49"/>
    </location>
</feature>
<keyword evidence="1" id="KW-1133">Transmembrane helix</keyword>
<evidence type="ECO:0000313" key="4">
    <source>
        <dbReference type="Proteomes" id="UP001139104"/>
    </source>
</evidence>
<dbReference type="Proteomes" id="UP001139104">
    <property type="component" value="Unassembled WGS sequence"/>
</dbReference>
<name>A0ABS9ZA59_9HYPH</name>
<dbReference type="EMBL" id="JAIVFP010000001">
    <property type="protein sequence ID" value="MCI4683512.1"/>
    <property type="molecule type" value="Genomic_DNA"/>
</dbReference>
<gene>
    <name evidence="3" type="ORF">K2U94_12170</name>
</gene>
<accession>A0ABS9ZA59</accession>
<evidence type="ECO:0000256" key="1">
    <source>
        <dbReference type="SAM" id="Phobius"/>
    </source>
</evidence>
<proteinExistence type="predicted"/>
<keyword evidence="1" id="KW-0812">Transmembrane</keyword>
<keyword evidence="1" id="KW-0472">Membrane</keyword>
<dbReference type="InterPro" id="IPR012495">
    <property type="entry name" value="TadE-like_dom"/>
</dbReference>
<dbReference type="RefSeq" id="WP_243067461.1">
    <property type="nucleotide sequence ID" value="NZ_JAIVFK010000013.1"/>
</dbReference>
<evidence type="ECO:0000313" key="3">
    <source>
        <dbReference type="EMBL" id="MCI4683512.1"/>
    </source>
</evidence>
<feature type="transmembrane region" description="Helical" evidence="1">
    <location>
        <begin position="6"/>
        <end position="28"/>
    </location>
</feature>
<protein>
    <submittedName>
        <fullName evidence="3">Pilus assembly protein</fullName>
    </submittedName>
</protein>
<organism evidence="3 4">
    <name type="scientific">Candidatus Rhodoblastus alkanivorans</name>
    <dbReference type="NCBI Taxonomy" id="2954117"/>
    <lineage>
        <taxon>Bacteria</taxon>
        <taxon>Pseudomonadati</taxon>
        <taxon>Pseudomonadota</taxon>
        <taxon>Alphaproteobacteria</taxon>
        <taxon>Hyphomicrobiales</taxon>
        <taxon>Rhodoblastaceae</taxon>
        <taxon>Rhodoblastus</taxon>
    </lineage>
</organism>
<reference evidence="3" key="1">
    <citation type="journal article" date="2022" name="ISME J.">
        <title>Identification of active gaseous-alkane degraders at natural gas seeps.</title>
        <authorList>
            <person name="Farhan Ul Haque M."/>
            <person name="Hernandez M."/>
            <person name="Crombie A.T."/>
            <person name="Murrell J.C."/>
        </authorList>
    </citation>
    <scope>NUCLEOTIDE SEQUENCE</scope>
    <source>
        <strain evidence="3">PC2</strain>
    </source>
</reference>
<comment type="caution">
    <text evidence="3">The sequence shown here is derived from an EMBL/GenBank/DDBJ whole genome shotgun (WGS) entry which is preliminary data.</text>
</comment>
<evidence type="ECO:0000259" key="2">
    <source>
        <dbReference type="Pfam" id="PF07811"/>
    </source>
</evidence>